<evidence type="ECO:0000256" key="1">
    <source>
        <dbReference type="SAM" id="MobiDB-lite"/>
    </source>
</evidence>
<feature type="region of interest" description="Disordered" evidence="1">
    <location>
        <begin position="59"/>
        <end position="78"/>
    </location>
</feature>
<reference evidence="2" key="1">
    <citation type="submission" date="2014-09" db="EMBL/GenBank/DDBJ databases">
        <authorList>
            <person name="Magalhaes I.L.F."/>
            <person name="Oliveira U."/>
            <person name="Santos F.R."/>
            <person name="Vidigal T.H.D.A."/>
            <person name="Brescovit A.D."/>
            <person name="Santos A.J."/>
        </authorList>
    </citation>
    <scope>NUCLEOTIDE SEQUENCE</scope>
    <source>
        <tissue evidence="2">Shoot tissue taken approximately 20 cm above the soil surface</tissue>
    </source>
</reference>
<sequence>MGPIDVYLVSKFEAKFEELRDVATLARKADVPRNQPVEHLDLNTTNAEQGSTSMDVVQNIQHSQKTPPDPCASHDFGGMTRIIPSDVNTDADYWLQTEGDVSITDMWKTAPEVQWDEIDFLSEGVGTPRAQNQVPVAVGELQKQGVNMEKP</sequence>
<dbReference type="EMBL" id="GBRH01177301">
    <property type="protein sequence ID" value="JAE20595.1"/>
    <property type="molecule type" value="Transcribed_RNA"/>
</dbReference>
<reference evidence="2" key="2">
    <citation type="journal article" date="2015" name="Data Brief">
        <title>Shoot transcriptome of the giant reed, Arundo donax.</title>
        <authorList>
            <person name="Barrero R.A."/>
            <person name="Guerrero F.D."/>
            <person name="Moolhuijzen P."/>
            <person name="Goolsby J.A."/>
            <person name="Tidwell J."/>
            <person name="Bellgard S.E."/>
            <person name="Bellgard M.I."/>
        </authorList>
    </citation>
    <scope>NUCLEOTIDE SEQUENCE</scope>
    <source>
        <tissue evidence="2">Shoot tissue taken approximately 20 cm above the soil surface</tissue>
    </source>
</reference>
<protein>
    <submittedName>
        <fullName evidence="2">Uncharacterized protein</fullName>
    </submittedName>
</protein>
<evidence type="ECO:0000313" key="2">
    <source>
        <dbReference type="EMBL" id="JAE20595.1"/>
    </source>
</evidence>
<organism evidence="2">
    <name type="scientific">Arundo donax</name>
    <name type="common">Giant reed</name>
    <name type="synonym">Donax arundinaceus</name>
    <dbReference type="NCBI Taxonomy" id="35708"/>
    <lineage>
        <taxon>Eukaryota</taxon>
        <taxon>Viridiplantae</taxon>
        <taxon>Streptophyta</taxon>
        <taxon>Embryophyta</taxon>
        <taxon>Tracheophyta</taxon>
        <taxon>Spermatophyta</taxon>
        <taxon>Magnoliopsida</taxon>
        <taxon>Liliopsida</taxon>
        <taxon>Poales</taxon>
        <taxon>Poaceae</taxon>
        <taxon>PACMAD clade</taxon>
        <taxon>Arundinoideae</taxon>
        <taxon>Arundineae</taxon>
        <taxon>Arundo</taxon>
    </lineage>
</organism>
<dbReference type="AlphaFoldDB" id="A0A0A9G6C7"/>
<name>A0A0A9G6C7_ARUDO</name>
<accession>A0A0A9G6C7</accession>
<proteinExistence type="predicted"/>